<dbReference type="KEGG" id="mdr:MDOR_20910"/>
<dbReference type="InterPro" id="IPR050832">
    <property type="entry name" value="Bact_Acetyltransf"/>
</dbReference>
<sequence>MPLRLHSDVDDFASVAAAWYARRPMVHTIELALLRERVPADHTPVLLTVWDGDGAELLGAAIRTPPLPLLCGGLFAAPPAEVVADMVAAGMTLPGVRGPCEVAEPFAHQWCAVTGAEQSAFTTERLYRLGTLTAPSGVPGVHRITRKADDRLLVKYQCEFAAEAFGHTPDPSRAQATLETAREVGNVYLLWTADGAPVSMAAVRPPAAGVSRIGPVYTAPEVRGRGFGAAVTAEACRWALGAGAEQVVLFADVDNATSNRVYRRLGFMPVGDSVVVEFRVP</sequence>
<evidence type="ECO:0000313" key="7">
    <source>
        <dbReference type="Proteomes" id="UP000467201"/>
    </source>
</evidence>
<dbReference type="AlphaFoldDB" id="A0A1X1SX94"/>
<keyword evidence="1 5" id="KW-0808">Transferase</keyword>
<keyword evidence="6" id="KW-1185">Reference proteome</keyword>
<dbReference type="EMBL" id="AP022605">
    <property type="protein sequence ID" value="BBZ07922.1"/>
    <property type="molecule type" value="Genomic_DNA"/>
</dbReference>
<dbReference type="InterPro" id="IPR000182">
    <property type="entry name" value="GNAT_dom"/>
</dbReference>
<reference evidence="4 7" key="2">
    <citation type="journal article" date="2019" name="Emerg. Microbes Infect.">
        <title>Comprehensive subspecies identification of 175 nontuberculous mycobacteria species based on 7547 genomic profiles.</title>
        <authorList>
            <person name="Matsumoto Y."/>
            <person name="Kinjo T."/>
            <person name="Motooka D."/>
            <person name="Nabeya D."/>
            <person name="Jung N."/>
            <person name="Uechi K."/>
            <person name="Horii T."/>
            <person name="Iida T."/>
            <person name="Fujita J."/>
            <person name="Nakamura S."/>
        </authorList>
    </citation>
    <scope>NUCLEOTIDE SEQUENCE [LARGE SCALE GENOMIC DNA]</scope>
    <source>
        <strain evidence="4 7">JCM 12405</strain>
    </source>
</reference>
<dbReference type="GO" id="GO:0016747">
    <property type="term" value="F:acyltransferase activity, transferring groups other than amino-acyl groups"/>
    <property type="evidence" value="ECO:0007669"/>
    <property type="project" value="InterPro"/>
</dbReference>
<dbReference type="InterPro" id="IPR016181">
    <property type="entry name" value="Acyl_CoA_acyltransferase"/>
</dbReference>
<dbReference type="STRING" id="126673.AWC01_18535"/>
<gene>
    <name evidence="5" type="ORF">AWC01_18535</name>
    <name evidence="4" type="ORF">MDOR_20910</name>
</gene>
<evidence type="ECO:0000259" key="3">
    <source>
        <dbReference type="PROSITE" id="PS51186"/>
    </source>
</evidence>
<evidence type="ECO:0000313" key="5">
    <source>
        <dbReference type="EMBL" id="ORV35630.1"/>
    </source>
</evidence>
<accession>A0A1X1SX94</accession>
<dbReference type="OrthoDB" id="3174529at2"/>
<dbReference type="Pfam" id="PF00583">
    <property type="entry name" value="Acetyltransf_1"/>
    <property type="match status" value="1"/>
</dbReference>
<evidence type="ECO:0000256" key="2">
    <source>
        <dbReference type="ARBA" id="ARBA00023315"/>
    </source>
</evidence>
<reference evidence="4" key="3">
    <citation type="submission" date="2020-02" db="EMBL/GenBank/DDBJ databases">
        <authorList>
            <person name="Matsumoto Y."/>
            <person name="Motooka D."/>
            <person name="Nakamura S."/>
        </authorList>
    </citation>
    <scope>NUCLEOTIDE SEQUENCE</scope>
    <source>
        <strain evidence="4">JCM 12405</strain>
    </source>
</reference>
<keyword evidence="2" id="KW-0012">Acyltransferase</keyword>
<protein>
    <submittedName>
        <fullName evidence="4 5">Acetyltransferase</fullName>
    </submittedName>
</protein>
<proteinExistence type="predicted"/>
<dbReference type="PROSITE" id="PS51186">
    <property type="entry name" value="GNAT"/>
    <property type="match status" value="1"/>
</dbReference>
<evidence type="ECO:0000313" key="6">
    <source>
        <dbReference type="Proteomes" id="UP000193564"/>
    </source>
</evidence>
<reference evidence="5 6" key="1">
    <citation type="submission" date="2016-01" db="EMBL/GenBank/DDBJ databases">
        <title>The new phylogeny of the genus Mycobacterium.</title>
        <authorList>
            <person name="Tarcisio F."/>
            <person name="Conor M."/>
            <person name="Antonella G."/>
            <person name="Elisabetta G."/>
            <person name="Giulia F.S."/>
            <person name="Sara T."/>
            <person name="Anna F."/>
            <person name="Clotilde B."/>
            <person name="Roberto B."/>
            <person name="Veronica D.S."/>
            <person name="Fabio R."/>
            <person name="Monica P."/>
            <person name="Olivier J."/>
            <person name="Enrico T."/>
            <person name="Nicola S."/>
        </authorList>
    </citation>
    <scope>NUCLEOTIDE SEQUENCE [LARGE SCALE GENOMIC DNA]</scope>
    <source>
        <strain evidence="5 6">DSM 44339</strain>
    </source>
</reference>
<organism evidence="5 6">
    <name type="scientific">Mycolicibacterium doricum</name>
    <dbReference type="NCBI Taxonomy" id="126673"/>
    <lineage>
        <taxon>Bacteria</taxon>
        <taxon>Bacillati</taxon>
        <taxon>Actinomycetota</taxon>
        <taxon>Actinomycetes</taxon>
        <taxon>Mycobacteriales</taxon>
        <taxon>Mycobacteriaceae</taxon>
        <taxon>Mycolicibacterium</taxon>
    </lineage>
</organism>
<evidence type="ECO:0000313" key="4">
    <source>
        <dbReference type="EMBL" id="BBZ07922.1"/>
    </source>
</evidence>
<dbReference type="Proteomes" id="UP000193564">
    <property type="component" value="Unassembled WGS sequence"/>
</dbReference>
<dbReference type="EMBL" id="LQOS01000072">
    <property type="protein sequence ID" value="ORV35630.1"/>
    <property type="molecule type" value="Genomic_DNA"/>
</dbReference>
<dbReference type="CDD" id="cd04301">
    <property type="entry name" value="NAT_SF"/>
    <property type="match status" value="1"/>
</dbReference>
<feature type="domain" description="N-acetyltransferase" evidence="3">
    <location>
        <begin position="143"/>
        <end position="281"/>
    </location>
</feature>
<dbReference type="Proteomes" id="UP000467201">
    <property type="component" value="Chromosome"/>
</dbReference>
<dbReference type="Gene3D" id="3.40.630.30">
    <property type="match status" value="1"/>
</dbReference>
<dbReference type="PANTHER" id="PTHR43877">
    <property type="entry name" value="AMINOALKYLPHOSPHONATE N-ACETYLTRANSFERASE-RELATED-RELATED"/>
    <property type="match status" value="1"/>
</dbReference>
<name>A0A1X1SX94_9MYCO</name>
<evidence type="ECO:0000256" key="1">
    <source>
        <dbReference type="ARBA" id="ARBA00022679"/>
    </source>
</evidence>
<dbReference type="RefSeq" id="WP_085192847.1">
    <property type="nucleotide sequence ID" value="NZ_AP022605.1"/>
</dbReference>
<dbReference type="SUPFAM" id="SSF55729">
    <property type="entry name" value="Acyl-CoA N-acyltransferases (Nat)"/>
    <property type="match status" value="1"/>
</dbReference>